<reference evidence="2" key="1">
    <citation type="submission" date="2014-09" db="EMBL/GenBank/DDBJ databases">
        <authorList>
            <person name="Mudge J."/>
            <person name="Ramaraj T."/>
            <person name="Lindquist I.E."/>
            <person name="Bharti A.K."/>
            <person name="Sundararajan A."/>
            <person name="Cameron C.T."/>
            <person name="Woodward J.E."/>
            <person name="May G.D."/>
            <person name="Brubaker C."/>
            <person name="Broadhvest J."/>
            <person name="Wilkins T.A."/>
        </authorList>
    </citation>
    <scope>NUCLEOTIDE SEQUENCE</scope>
    <source>
        <strain evidence="2">cv. AKA8401</strain>
    </source>
</reference>
<organism evidence="1 2">
    <name type="scientific">Gossypium arboreum</name>
    <name type="common">Tree cotton</name>
    <name type="synonym">Gossypium nanking</name>
    <dbReference type="NCBI Taxonomy" id="29729"/>
    <lineage>
        <taxon>Eukaryota</taxon>
        <taxon>Viridiplantae</taxon>
        <taxon>Streptophyta</taxon>
        <taxon>Embryophyta</taxon>
        <taxon>Tracheophyta</taxon>
        <taxon>Spermatophyta</taxon>
        <taxon>Magnoliopsida</taxon>
        <taxon>eudicotyledons</taxon>
        <taxon>Gunneridae</taxon>
        <taxon>Pentapetalae</taxon>
        <taxon>rosids</taxon>
        <taxon>malvids</taxon>
        <taxon>Malvales</taxon>
        <taxon>Malvaceae</taxon>
        <taxon>Malvoideae</taxon>
        <taxon>Gossypium</taxon>
    </lineage>
</organism>
<protein>
    <submittedName>
        <fullName evidence="1">Uncharacterized protein</fullName>
    </submittedName>
</protein>
<sequence>MSGSRVRHTALTHGHVVDRVTQISFDHGQGTRACLVAVWLSQNVCPVLPWP</sequence>
<name>A0A0B0NPV4_GOSAR</name>
<dbReference type="EMBL" id="KN402094">
    <property type="protein sequence ID" value="KHG14692.1"/>
    <property type="molecule type" value="Genomic_DNA"/>
</dbReference>
<gene>
    <name evidence="1" type="ORF">F383_10771</name>
</gene>
<keyword evidence="2" id="KW-1185">Reference proteome</keyword>
<dbReference type="AlphaFoldDB" id="A0A0B0NPV4"/>
<accession>A0A0B0NPV4</accession>
<proteinExistence type="predicted"/>
<dbReference type="Proteomes" id="UP000032142">
    <property type="component" value="Unassembled WGS sequence"/>
</dbReference>
<evidence type="ECO:0000313" key="2">
    <source>
        <dbReference type="Proteomes" id="UP000032142"/>
    </source>
</evidence>
<evidence type="ECO:0000313" key="1">
    <source>
        <dbReference type="EMBL" id="KHG14692.1"/>
    </source>
</evidence>